<evidence type="ECO:0000256" key="5">
    <source>
        <dbReference type="PROSITE-ProRule" id="PRU00169"/>
    </source>
</evidence>
<evidence type="ECO:0000256" key="4">
    <source>
        <dbReference type="ARBA" id="ARBA00023163"/>
    </source>
</evidence>
<dbReference type="GO" id="GO:0006355">
    <property type="term" value="P:regulation of DNA-templated transcription"/>
    <property type="evidence" value="ECO:0007669"/>
    <property type="project" value="InterPro"/>
</dbReference>
<dbReference type="InterPro" id="IPR016032">
    <property type="entry name" value="Sig_transdc_resp-reg_C-effctor"/>
</dbReference>
<keyword evidence="9" id="KW-1185">Reference proteome</keyword>
<sequence length="228" mass="26266">MEKQIEIILVDDEALFRSGIKFILEREPNLKVVFEASNGNELLNYLKRAKRLPDIILMDLKMPMLNGVETTKILNTLYPQLKVIALSSYDTRSFIINMINEGVSSYIIKNSTPQEMIETINKVHQKGFYYNKLTLKIINDEKKNKSNTAVKSVLDPDFLTNREYQILEHICLEFNTQEIAEKLSISPRTIEVHRNNLMEKTKSKNVAGLVVFALQNDLISIETLLKMS</sequence>
<dbReference type="SUPFAM" id="SSF52172">
    <property type="entry name" value="CheY-like"/>
    <property type="match status" value="1"/>
</dbReference>
<feature type="domain" description="Response regulatory" evidence="7">
    <location>
        <begin position="6"/>
        <end position="124"/>
    </location>
</feature>
<evidence type="ECO:0000256" key="3">
    <source>
        <dbReference type="ARBA" id="ARBA00023125"/>
    </source>
</evidence>
<comment type="caution">
    <text evidence="8">The sequence shown here is derived from an EMBL/GenBank/DDBJ whole genome shotgun (WGS) entry which is preliminary data.</text>
</comment>
<evidence type="ECO:0000256" key="2">
    <source>
        <dbReference type="ARBA" id="ARBA00023015"/>
    </source>
</evidence>
<reference evidence="8 9" key="1">
    <citation type="submission" date="2019-06" db="EMBL/GenBank/DDBJ databases">
        <title>Flavobacteriaceae Paucihalobacterium erythroidium CWB-1, complete genome.</title>
        <authorList>
            <person name="Wu S."/>
        </authorList>
    </citation>
    <scope>NUCLEOTIDE SEQUENCE [LARGE SCALE GENOMIC DNA]</scope>
    <source>
        <strain evidence="8 9">CWB-1</strain>
    </source>
</reference>
<accession>A0A506PHX9</accession>
<evidence type="ECO:0000256" key="1">
    <source>
        <dbReference type="ARBA" id="ARBA00022553"/>
    </source>
</evidence>
<evidence type="ECO:0000313" key="9">
    <source>
        <dbReference type="Proteomes" id="UP000317332"/>
    </source>
</evidence>
<dbReference type="RefSeq" id="WP_140990383.1">
    <property type="nucleotide sequence ID" value="NZ_VHIQ01000004.1"/>
</dbReference>
<gene>
    <name evidence="8" type="ORF">FJ651_10060</name>
</gene>
<dbReference type="PROSITE" id="PS50043">
    <property type="entry name" value="HTH_LUXR_2"/>
    <property type="match status" value="1"/>
</dbReference>
<dbReference type="SMART" id="SM00421">
    <property type="entry name" value="HTH_LUXR"/>
    <property type="match status" value="1"/>
</dbReference>
<dbReference type="Pfam" id="PF00072">
    <property type="entry name" value="Response_reg"/>
    <property type="match status" value="1"/>
</dbReference>
<feature type="domain" description="HTH luxR-type" evidence="6">
    <location>
        <begin position="152"/>
        <end position="217"/>
    </location>
</feature>
<keyword evidence="4" id="KW-0804">Transcription</keyword>
<dbReference type="CDD" id="cd17535">
    <property type="entry name" value="REC_NarL-like"/>
    <property type="match status" value="1"/>
</dbReference>
<dbReference type="GO" id="GO:0003677">
    <property type="term" value="F:DNA binding"/>
    <property type="evidence" value="ECO:0007669"/>
    <property type="project" value="UniProtKB-KW"/>
</dbReference>
<feature type="modified residue" description="4-aspartylphosphate" evidence="5">
    <location>
        <position position="59"/>
    </location>
</feature>
<keyword evidence="1 5" id="KW-0597">Phosphoprotein</keyword>
<keyword evidence="2" id="KW-0805">Transcription regulation</keyword>
<organism evidence="8 9">
    <name type="scientific">Paucihalobacter ruber</name>
    <dbReference type="NCBI Taxonomy" id="2567861"/>
    <lineage>
        <taxon>Bacteria</taxon>
        <taxon>Pseudomonadati</taxon>
        <taxon>Bacteroidota</taxon>
        <taxon>Flavobacteriia</taxon>
        <taxon>Flavobacteriales</taxon>
        <taxon>Flavobacteriaceae</taxon>
        <taxon>Paucihalobacter</taxon>
    </lineage>
</organism>
<proteinExistence type="predicted"/>
<dbReference type="InterPro" id="IPR058245">
    <property type="entry name" value="NreC/VraR/RcsB-like_REC"/>
</dbReference>
<dbReference type="Proteomes" id="UP000317332">
    <property type="component" value="Unassembled WGS sequence"/>
</dbReference>
<dbReference type="SMART" id="SM00448">
    <property type="entry name" value="REC"/>
    <property type="match status" value="1"/>
</dbReference>
<dbReference type="CDD" id="cd06170">
    <property type="entry name" value="LuxR_C_like"/>
    <property type="match status" value="1"/>
</dbReference>
<dbReference type="InterPro" id="IPR001789">
    <property type="entry name" value="Sig_transdc_resp-reg_receiver"/>
</dbReference>
<dbReference type="OrthoDB" id="9797341at2"/>
<dbReference type="GO" id="GO:0000160">
    <property type="term" value="P:phosphorelay signal transduction system"/>
    <property type="evidence" value="ECO:0007669"/>
    <property type="project" value="InterPro"/>
</dbReference>
<dbReference type="PANTHER" id="PTHR43214:SF41">
    <property type="entry name" value="NITRATE_NITRITE RESPONSE REGULATOR PROTEIN NARP"/>
    <property type="match status" value="1"/>
</dbReference>
<protein>
    <submittedName>
        <fullName evidence="8">Response regulator transcription factor</fullName>
    </submittedName>
</protein>
<dbReference type="PROSITE" id="PS50110">
    <property type="entry name" value="RESPONSE_REGULATORY"/>
    <property type="match status" value="1"/>
</dbReference>
<evidence type="ECO:0000259" key="6">
    <source>
        <dbReference type="PROSITE" id="PS50043"/>
    </source>
</evidence>
<dbReference type="PANTHER" id="PTHR43214">
    <property type="entry name" value="TWO-COMPONENT RESPONSE REGULATOR"/>
    <property type="match status" value="1"/>
</dbReference>
<name>A0A506PHX9_9FLAO</name>
<dbReference type="SUPFAM" id="SSF46894">
    <property type="entry name" value="C-terminal effector domain of the bipartite response regulators"/>
    <property type="match status" value="1"/>
</dbReference>
<dbReference type="Gene3D" id="3.40.50.2300">
    <property type="match status" value="1"/>
</dbReference>
<evidence type="ECO:0000259" key="7">
    <source>
        <dbReference type="PROSITE" id="PS50110"/>
    </source>
</evidence>
<dbReference type="AlphaFoldDB" id="A0A506PHX9"/>
<dbReference type="EMBL" id="VHIQ01000004">
    <property type="protein sequence ID" value="TPV33421.1"/>
    <property type="molecule type" value="Genomic_DNA"/>
</dbReference>
<dbReference type="InterPro" id="IPR039420">
    <property type="entry name" value="WalR-like"/>
</dbReference>
<evidence type="ECO:0000313" key="8">
    <source>
        <dbReference type="EMBL" id="TPV33421.1"/>
    </source>
</evidence>
<dbReference type="InterPro" id="IPR000792">
    <property type="entry name" value="Tscrpt_reg_LuxR_C"/>
</dbReference>
<dbReference type="InterPro" id="IPR011006">
    <property type="entry name" value="CheY-like_superfamily"/>
</dbReference>
<dbReference type="Pfam" id="PF00196">
    <property type="entry name" value="GerE"/>
    <property type="match status" value="1"/>
</dbReference>
<keyword evidence="3" id="KW-0238">DNA-binding</keyword>
<dbReference type="PRINTS" id="PR00038">
    <property type="entry name" value="HTHLUXR"/>
</dbReference>